<comment type="caution">
    <text evidence="2">The sequence shown here is derived from an EMBL/GenBank/DDBJ whole genome shotgun (WGS) entry which is preliminary data.</text>
</comment>
<evidence type="ECO:0000313" key="3">
    <source>
        <dbReference type="Proteomes" id="UP000275401"/>
    </source>
</evidence>
<evidence type="ECO:0000256" key="1">
    <source>
        <dbReference type="SAM" id="MobiDB-lite"/>
    </source>
</evidence>
<feature type="compositionally biased region" description="Low complexity" evidence="1">
    <location>
        <begin position="67"/>
        <end position="82"/>
    </location>
</feature>
<organism evidence="2 3">
    <name type="scientific">Streptomyces botrytidirepellens</name>
    <dbReference type="NCBI Taxonomy" id="2486417"/>
    <lineage>
        <taxon>Bacteria</taxon>
        <taxon>Bacillati</taxon>
        <taxon>Actinomycetota</taxon>
        <taxon>Actinomycetes</taxon>
        <taxon>Kitasatosporales</taxon>
        <taxon>Streptomycetaceae</taxon>
        <taxon>Streptomyces</taxon>
    </lineage>
</organism>
<accession>A0A3M8USB5</accession>
<proteinExistence type="predicted"/>
<dbReference type="RefSeq" id="WP_221179456.1">
    <property type="nucleotide sequence ID" value="NZ_RIBZ01000597.1"/>
</dbReference>
<gene>
    <name evidence="2" type="ORF">EEJ42_33425</name>
</gene>
<dbReference type="AlphaFoldDB" id="A0A3M8USB5"/>
<feature type="region of interest" description="Disordered" evidence="1">
    <location>
        <begin position="60"/>
        <end position="82"/>
    </location>
</feature>
<name>A0A3M8USB5_9ACTN</name>
<reference evidence="2 3" key="1">
    <citation type="submission" date="2018-11" db="EMBL/GenBank/DDBJ databases">
        <title>The Potential of Streptomyces as Biocontrol Agents against the Tomato grey mould, Botrytis cinerea (Gray mold) Frontiers in Microbiology.</title>
        <authorList>
            <person name="Li D."/>
        </authorList>
    </citation>
    <scope>NUCLEOTIDE SEQUENCE [LARGE SCALE GENOMIC DNA]</scope>
    <source>
        <strain evidence="2 3">NEAU-LD23</strain>
    </source>
</reference>
<sequence length="82" mass="8402">MARGDGDQGRLERLDEAITVLASGGVYLSREELLDALWLAGRLPECDAAGAPLERAAARTGLPLPDARPATPAVPASPAVGP</sequence>
<evidence type="ECO:0000313" key="2">
    <source>
        <dbReference type="EMBL" id="RNG08214.1"/>
    </source>
</evidence>
<dbReference type="EMBL" id="RIBZ01000597">
    <property type="protein sequence ID" value="RNG08214.1"/>
    <property type="molecule type" value="Genomic_DNA"/>
</dbReference>
<feature type="non-terminal residue" evidence="2">
    <location>
        <position position="82"/>
    </location>
</feature>
<protein>
    <submittedName>
        <fullName evidence="2">Uncharacterized protein</fullName>
    </submittedName>
</protein>
<dbReference type="Proteomes" id="UP000275401">
    <property type="component" value="Unassembled WGS sequence"/>
</dbReference>
<keyword evidence="3" id="KW-1185">Reference proteome</keyword>